<keyword evidence="5" id="KW-1185">Reference proteome</keyword>
<dbReference type="AlphaFoldDB" id="A0A0W0S6A1"/>
<evidence type="ECO:0000256" key="1">
    <source>
        <dbReference type="SAM" id="MobiDB-lite"/>
    </source>
</evidence>
<reference evidence="3 5" key="2">
    <citation type="submission" date="2018-12" db="EMBL/GenBank/DDBJ databases">
        <authorList>
            <consortium name="Pathogen Informatics"/>
        </authorList>
    </citation>
    <scope>NUCLEOTIDE SEQUENCE [LARGE SCALE GENOMIC DNA]</scope>
    <source>
        <strain evidence="3 5">NCTC11976</strain>
    </source>
</reference>
<feature type="region of interest" description="Disordered" evidence="1">
    <location>
        <begin position="428"/>
        <end position="471"/>
    </location>
</feature>
<evidence type="ECO:0000313" key="3">
    <source>
        <dbReference type="EMBL" id="VEB36401.1"/>
    </source>
</evidence>
<accession>A0A0W0S6A1</accession>
<dbReference type="Proteomes" id="UP000054921">
    <property type="component" value="Unassembled WGS sequence"/>
</dbReference>
<dbReference type="RefSeq" id="WP_028382165.1">
    <property type="nucleotide sequence ID" value="NZ_LNXW01000013.1"/>
</dbReference>
<feature type="region of interest" description="Disordered" evidence="1">
    <location>
        <begin position="489"/>
        <end position="529"/>
    </location>
</feature>
<dbReference type="EMBL" id="LNXW01000013">
    <property type="protein sequence ID" value="KTC79027.1"/>
    <property type="molecule type" value="Genomic_DNA"/>
</dbReference>
<proteinExistence type="predicted"/>
<dbReference type="OrthoDB" id="5631303at2"/>
<organism evidence="2 4">
    <name type="scientific">Legionella cherrii</name>
    <dbReference type="NCBI Taxonomy" id="28084"/>
    <lineage>
        <taxon>Bacteria</taxon>
        <taxon>Pseudomonadati</taxon>
        <taxon>Pseudomonadota</taxon>
        <taxon>Gammaproteobacteria</taxon>
        <taxon>Legionellales</taxon>
        <taxon>Legionellaceae</taxon>
        <taxon>Legionella</taxon>
    </lineage>
</organism>
<dbReference type="PATRIC" id="fig|28084.5.peg.1131"/>
<protein>
    <recommendedName>
        <fullName evidence="6">Macro domain-containing protein</fullName>
    </recommendedName>
</protein>
<sequence>MGLKEIITEVEKEVGLFSQKYKTMEGGHTYTIPFSQKPAQQLLTSLGGMKDPSAILSSPTPAIHTSGNADVTINGFTAKTTDKKLIITGKRLDHLLHSGKIYVNTALFPAGLYQKVLLEKLAGKKKEALPLEANGIHWENLAVGVCHVQEIDLLVDTIMSTHKRAHTTVRIGKIEENNPSLLLLSSPCLNLSGGLDNHLDKESQIRFIEGMFYNLFDAVQKEGRQYIAMPAAGLGAHGGKPEMYFAALMKAAKAFPKLNLIYHPNDHEKSFDKALKKAKLENVVKTTKNVIFIAERLNQLGNPCALHIPADSDVIYGLSDIGGPWKSPPSKRHLLFLNKKNETSQTYIGALSTAPLNSFGVNPQAYATIIERNLGNSLDTPLGKEIKDTISIHITTQQPPSISEHGIEPSIQVQTGNQAKSNAKITGEQLNKISINPTDENKVLTPPKASVAPDPIPELPKSSQPTAIEEVPSSKPIVQEQFFQQASSLPTNSFDPTRIISSPAQNGLFSPPKESVQPKTQSASSSLSEQQLQEINRTIDQLTLEIESCWPYPNKALKQIKIDALSALITHTETMSISNAIAAIKEEFPRVAEGTLSTRTAALLDRLEHSTKNLEIH</sequence>
<evidence type="ECO:0000313" key="5">
    <source>
        <dbReference type="Proteomes" id="UP000277577"/>
    </source>
</evidence>
<dbReference type="Proteomes" id="UP000277577">
    <property type="component" value="Chromosome"/>
</dbReference>
<feature type="compositionally biased region" description="Polar residues" evidence="1">
    <location>
        <begin position="428"/>
        <end position="438"/>
    </location>
</feature>
<evidence type="ECO:0000313" key="2">
    <source>
        <dbReference type="EMBL" id="KTC79027.1"/>
    </source>
</evidence>
<evidence type="ECO:0000313" key="4">
    <source>
        <dbReference type="Proteomes" id="UP000054921"/>
    </source>
</evidence>
<name>A0A0W0S6A1_9GAMM</name>
<dbReference type="EMBL" id="LR134173">
    <property type="protein sequence ID" value="VEB36401.1"/>
    <property type="molecule type" value="Genomic_DNA"/>
</dbReference>
<reference evidence="2 4" key="1">
    <citation type="submission" date="2015-11" db="EMBL/GenBank/DDBJ databases">
        <title>Genomic analysis of 38 Legionella species identifies large and diverse effector repertoires.</title>
        <authorList>
            <person name="Burstein D."/>
            <person name="Amaro F."/>
            <person name="Zusman T."/>
            <person name="Lifshitz Z."/>
            <person name="Cohen O."/>
            <person name="Gilbert J.A."/>
            <person name="Pupko T."/>
            <person name="Shuman H.A."/>
            <person name="Segal G."/>
        </authorList>
    </citation>
    <scope>NUCLEOTIDE SEQUENCE [LARGE SCALE GENOMIC DNA]</scope>
    <source>
        <strain evidence="2 4">ORW</strain>
    </source>
</reference>
<gene>
    <name evidence="2" type="ORF">Lche_1047</name>
    <name evidence="3" type="ORF">NCTC11976_01690</name>
</gene>
<evidence type="ECO:0008006" key="6">
    <source>
        <dbReference type="Google" id="ProtNLM"/>
    </source>
</evidence>
<feature type="compositionally biased region" description="Polar residues" evidence="1">
    <location>
        <begin position="489"/>
        <end position="508"/>
    </location>
</feature>